<dbReference type="KEGG" id="hdi:HDIA_1864"/>
<keyword evidence="3" id="KW-1185">Reference proteome</keyword>
<evidence type="ECO:0000313" key="3">
    <source>
        <dbReference type="Proteomes" id="UP000223606"/>
    </source>
</evidence>
<keyword evidence="2" id="KW-0547">Nucleotide-binding</keyword>
<dbReference type="PANTHER" id="PTHR19211:SF14">
    <property type="entry name" value="ATP-BINDING CASSETTE SUB-FAMILY F MEMBER 1"/>
    <property type="match status" value="1"/>
</dbReference>
<protein>
    <submittedName>
        <fullName evidence="2">Putative ABC transporter ATP-binding protein YheS</fullName>
    </submittedName>
</protein>
<sequence>MSGTTRVRFAALVFAEPDLLLLDEPTNNLDRSGRDAVSALLAERRGAAIVVSHDRELLEGMDAIVELTTLG</sequence>
<organism evidence="2 3">
    <name type="scientific">Hartmannibacter diazotrophicus</name>
    <dbReference type="NCBI Taxonomy" id="1482074"/>
    <lineage>
        <taxon>Bacteria</taxon>
        <taxon>Pseudomonadati</taxon>
        <taxon>Pseudomonadota</taxon>
        <taxon>Alphaproteobacteria</taxon>
        <taxon>Hyphomicrobiales</taxon>
        <taxon>Pleomorphomonadaceae</taxon>
        <taxon>Hartmannibacter</taxon>
    </lineage>
</organism>
<dbReference type="InterPro" id="IPR027417">
    <property type="entry name" value="P-loop_NTPase"/>
</dbReference>
<dbReference type="EMBL" id="LT960614">
    <property type="protein sequence ID" value="SON55405.1"/>
    <property type="molecule type" value="Genomic_DNA"/>
</dbReference>
<dbReference type="GO" id="GO:0005524">
    <property type="term" value="F:ATP binding"/>
    <property type="evidence" value="ECO:0007669"/>
    <property type="project" value="UniProtKB-KW"/>
</dbReference>
<evidence type="ECO:0000256" key="1">
    <source>
        <dbReference type="ARBA" id="ARBA00022737"/>
    </source>
</evidence>
<keyword evidence="1" id="KW-0677">Repeat</keyword>
<gene>
    <name evidence="2" type="primary">yheS_1</name>
    <name evidence="2" type="ORF">HDIA_1864</name>
</gene>
<dbReference type="AlphaFoldDB" id="A0A2C9D798"/>
<evidence type="ECO:0000313" key="2">
    <source>
        <dbReference type="EMBL" id="SON55405.1"/>
    </source>
</evidence>
<dbReference type="SUPFAM" id="SSF52540">
    <property type="entry name" value="P-loop containing nucleoside triphosphate hydrolases"/>
    <property type="match status" value="1"/>
</dbReference>
<dbReference type="InterPro" id="IPR050611">
    <property type="entry name" value="ABCF"/>
</dbReference>
<dbReference type="PANTHER" id="PTHR19211">
    <property type="entry name" value="ATP-BINDING TRANSPORT PROTEIN-RELATED"/>
    <property type="match status" value="1"/>
</dbReference>
<name>A0A2C9D798_9HYPH</name>
<reference evidence="3" key="1">
    <citation type="submission" date="2017-09" db="EMBL/GenBank/DDBJ databases">
        <title>Genome sequence of Nannocystis excedens DSM 71.</title>
        <authorList>
            <person name="Blom J."/>
        </authorList>
    </citation>
    <scope>NUCLEOTIDE SEQUENCE [LARGE SCALE GENOMIC DNA]</scope>
    <source>
        <strain evidence="3">type strain: E19</strain>
    </source>
</reference>
<keyword evidence="2" id="KW-0067">ATP-binding</keyword>
<accession>A0A2C9D798</accession>
<dbReference type="Gene3D" id="3.40.50.300">
    <property type="entry name" value="P-loop containing nucleotide triphosphate hydrolases"/>
    <property type="match status" value="1"/>
</dbReference>
<dbReference type="Proteomes" id="UP000223606">
    <property type="component" value="Chromosome 1"/>
</dbReference>
<proteinExistence type="predicted"/>